<dbReference type="AlphaFoldDB" id="A0A3A4KNH4"/>
<protein>
    <recommendedName>
        <fullName evidence="4">Secreted protein</fullName>
    </recommendedName>
</protein>
<dbReference type="RefSeq" id="WP_120040774.1">
    <property type="nucleotide sequence ID" value="NZ_QZFU01000017.1"/>
</dbReference>
<dbReference type="OrthoDB" id="9906729at2"/>
<dbReference type="Proteomes" id="UP000266677">
    <property type="component" value="Unassembled WGS sequence"/>
</dbReference>
<gene>
    <name evidence="2" type="ORF">D5S18_13385</name>
</gene>
<feature type="chain" id="PRO_5017364029" description="Secreted protein" evidence="1">
    <location>
        <begin position="28"/>
        <end position="103"/>
    </location>
</feature>
<accession>A0A3A4KNH4</accession>
<sequence length="103" mass="10363">MSFVRTTVFVGLAAAALSALGATTASAEPIDYGQAGHEACAAAGLEYTEAIYLPGTRPATVTCHRAGDDTVIWLPMAAGVPCELGPLARKPGVSDGQGNCVKG</sequence>
<dbReference type="EMBL" id="QZFU01000017">
    <property type="protein sequence ID" value="RJO75774.1"/>
    <property type="molecule type" value="Genomic_DNA"/>
</dbReference>
<evidence type="ECO:0008006" key="4">
    <source>
        <dbReference type="Google" id="ProtNLM"/>
    </source>
</evidence>
<proteinExistence type="predicted"/>
<keyword evidence="1" id="KW-0732">Signal</keyword>
<name>A0A3A4KNH4_9NOCA</name>
<organism evidence="2 3">
    <name type="scientific">Nocardia panacis</name>
    <dbReference type="NCBI Taxonomy" id="2340916"/>
    <lineage>
        <taxon>Bacteria</taxon>
        <taxon>Bacillati</taxon>
        <taxon>Actinomycetota</taxon>
        <taxon>Actinomycetes</taxon>
        <taxon>Mycobacteriales</taxon>
        <taxon>Nocardiaceae</taxon>
        <taxon>Nocardia</taxon>
    </lineage>
</organism>
<evidence type="ECO:0000313" key="3">
    <source>
        <dbReference type="Proteomes" id="UP000266677"/>
    </source>
</evidence>
<keyword evidence="3" id="KW-1185">Reference proteome</keyword>
<reference evidence="2 3" key="1">
    <citation type="submission" date="2018-09" db="EMBL/GenBank/DDBJ databases">
        <title>YIM PH21274 draft genome.</title>
        <authorList>
            <person name="Miao C."/>
        </authorList>
    </citation>
    <scope>NUCLEOTIDE SEQUENCE [LARGE SCALE GENOMIC DNA]</scope>
    <source>
        <strain evidence="2 3">YIM PH 21724</strain>
    </source>
</reference>
<feature type="signal peptide" evidence="1">
    <location>
        <begin position="1"/>
        <end position="27"/>
    </location>
</feature>
<evidence type="ECO:0000256" key="1">
    <source>
        <dbReference type="SAM" id="SignalP"/>
    </source>
</evidence>
<evidence type="ECO:0000313" key="2">
    <source>
        <dbReference type="EMBL" id="RJO75774.1"/>
    </source>
</evidence>
<comment type="caution">
    <text evidence="2">The sequence shown here is derived from an EMBL/GenBank/DDBJ whole genome shotgun (WGS) entry which is preliminary data.</text>
</comment>